<keyword evidence="5" id="KW-1185">Reference proteome</keyword>
<protein>
    <submittedName>
        <fullName evidence="4">Uncharacterized protein</fullName>
    </submittedName>
</protein>
<dbReference type="STRING" id="1169540.A0A0G4ENF0"/>
<feature type="region of interest" description="Disordered" evidence="1">
    <location>
        <begin position="1"/>
        <end position="50"/>
    </location>
</feature>
<dbReference type="Pfam" id="PF23304">
    <property type="entry name" value="GAE_BBS1"/>
    <property type="match status" value="1"/>
</dbReference>
<dbReference type="SUPFAM" id="SSF50978">
    <property type="entry name" value="WD40 repeat-like"/>
    <property type="match status" value="1"/>
</dbReference>
<evidence type="ECO:0000313" key="5">
    <source>
        <dbReference type="Proteomes" id="UP000041254"/>
    </source>
</evidence>
<evidence type="ECO:0000313" key="4">
    <source>
        <dbReference type="EMBL" id="CEL99367.1"/>
    </source>
</evidence>
<dbReference type="OMA" id="HADRRHY"/>
<dbReference type="InterPro" id="IPR036322">
    <property type="entry name" value="WD40_repeat_dom_sf"/>
</dbReference>
<dbReference type="GO" id="GO:0061512">
    <property type="term" value="P:protein localization to cilium"/>
    <property type="evidence" value="ECO:0007669"/>
    <property type="project" value="TreeGrafter"/>
</dbReference>
<dbReference type="GO" id="GO:0005113">
    <property type="term" value="F:patched binding"/>
    <property type="evidence" value="ECO:0007669"/>
    <property type="project" value="TreeGrafter"/>
</dbReference>
<reference evidence="4 5" key="1">
    <citation type="submission" date="2014-11" db="EMBL/GenBank/DDBJ databases">
        <authorList>
            <person name="Zhu J."/>
            <person name="Qi W."/>
            <person name="Song R."/>
        </authorList>
    </citation>
    <scope>NUCLEOTIDE SEQUENCE [LARGE SCALE GENOMIC DNA]</scope>
</reference>
<gene>
    <name evidence="4" type="ORF">Vbra_2988</name>
</gene>
<dbReference type="PANTHER" id="PTHR20870:SF0">
    <property type="entry name" value="BARDET-BIEDL SYNDROME 1 PROTEIN"/>
    <property type="match status" value="1"/>
</dbReference>
<dbReference type="InterPro" id="IPR056419">
    <property type="entry name" value="GAE_BBS1"/>
</dbReference>
<dbReference type="InterPro" id="IPR032728">
    <property type="entry name" value="BBS1_N"/>
</dbReference>
<dbReference type="Proteomes" id="UP000041254">
    <property type="component" value="Unassembled WGS sequence"/>
</dbReference>
<evidence type="ECO:0000256" key="1">
    <source>
        <dbReference type="SAM" id="MobiDB-lite"/>
    </source>
</evidence>
<dbReference type="OrthoDB" id="10259809at2759"/>
<dbReference type="InParanoid" id="A0A0G4ENF0"/>
<dbReference type="InterPro" id="IPR028784">
    <property type="entry name" value="BBS1"/>
</dbReference>
<dbReference type="AlphaFoldDB" id="A0A0G4ENF0"/>
<dbReference type="GO" id="GO:0034464">
    <property type="term" value="C:BBSome"/>
    <property type="evidence" value="ECO:0007669"/>
    <property type="project" value="InterPro"/>
</dbReference>
<dbReference type="GO" id="GO:1905515">
    <property type="term" value="P:non-motile cilium assembly"/>
    <property type="evidence" value="ECO:0007669"/>
    <property type="project" value="InterPro"/>
</dbReference>
<dbReference type="Pfam" id="PF14779">
    <property type="entry name" value="BBS1"/>
    <property type="match status" value="1"/>
</dbReference>
<accession>A0A0G4ENF0</accession>
<evidence type="ECO:0000259" key="2">
    <source>
        <dbReference type="Pfam" id="PF14779"/>
    </source>
</evidence>
<name>A0A0G4ENF0_VITBC</name>
<dbReference type="VEuPathDB" id="CryptoDB:Vbra_2988"/>
<sequence>MISVGSGATAPDPLPPLEEAIAKERDDAASPAAAGGGGGERSGTQDYQQRKSGPWLHAWHDPVAGMVCFSQHMCVADLHGDGDHRLVLVDRKKRIRIYRGTSIQWEQRLLEPPVAVQCFYHDTATPPIPTLVVAAGHQLFIYRHLQPYMKFALPPLPIDEREKDTWNRLEGLPEGEGVEEAFNQLMKLREAGVQLSRRSMDLLAVDDVAQRAKTAEEHKGVPLVQLPAISCMETLRQNIDQPTGVSVVVVAAEAFSHKGIIFILNPHVDKILRKVELDGTPAFVHCLGLYDVEYRLTVATRDGTVHTIKNGALLGSAVELETPCCGLVRLDKFIFVGCMDSVIHVYHFKGKKSHSIHLPCPLTTLTGLSLPRLRVQRALLVTLNDGQVRLYGNNGKDLLHSFSLLNDDIVTGALFGQYGREEGALVLSCKSGAILVKILSRTSTLEPARSGSSLSDGEEATGGPVPAEQDVPLNIPKKTRLYVEQMDRERQSAVHMHRTFQRDLCRLRLKTARAYVSNLVDMGQSPTSVPSTSGAGEAHLSLTADVIGLTGPHFDVQLRIHNAGSHALSNVCVMCVSSPPGLYALTPAMAPLPLLLPQHTSVHTIRAQEQPPEGGGAPTGAGQVRCFVVRMAVEGRGHQAARPLTTVYVQMPISEGG</sequence>
<dbReference type="GO" id="GO:0005119">
    <property type="term" value="F:smoothened binding"/>
    <property type="evidence" value="ECO:0007669"/>
    <property type="project" value="TreeGrafter"/>
</dbReference>
<feature type="domain" description="Bardet-Biedl syndrome 1 N-terminal" evidence="2">
    <location>
        <begin position="55"/>
        <end position="309"/>
    </location>
</feature>
<dbReference type="GO" id="GO:0005815">
    <property type="term" value="C:microtubule organizing center"/>
    <property type="evidence" value="ECO:0007669"/>
    <property type="project" value="TreeGrafter"/>
</dbReference>
<dbReference type="PANTHER" id="PTHR20870">
    <property type="entry name" value="BARDET-BIEDL SYNDROME 1 PROTEIN"/>
    <property type="match status" value="1"/>
</dbReference>
<dbReference type="EMBL" id="CDMY01000279">
    <property type="protein sequence ID" value="CEL99367.1"/>
    <property type="molecule type" value="Genomic_DNA"/>
</dbReference>
<feature type="domain" description="Bardet-Biedl syndrome 1 protein GAE" evidence="3">
    <location>
        <begin position="541"/>
        <end position="654"/>
    </location>
</feature>
<evidence type="ECO:0000259" key="3">
    <source>
        <dbReference type="Pfam" id="PF23304"/>
    </source>
</evidence>
<feature type="region of interest" description="Disordered" evidence="1">
    <location>
        <begin position="447"/>
        <end position="471"/>
    </location>
</feature>
<organism evidence="4 5">
    <name type="scientific">Vitrella brassicaformis (strain CCMP3155)</name>
    <dbReference type="NCBI Taxonomy" id="1169540"/>
    <lineage>
        <taxon>Eukaryota</taxon>
        <taxon>Sar</taxon>
        <taxon>Alveolata</taxon>
        <taxon>Colpodellida</taxon>
        <taxon>Vitrellaceae</taxon>
        <taxon>Vitrella</taxon>
    </lineage>
</organism>
<proteinExistence type="predicted"/>
<dbReference type="GO" id="GO:0005930">
    <property type="term" value="C:axoneme"/>
    <property type="evidence" value="ECO:0007669"/>
    <property type="project" value="TreeGrafter"/>
</dbReference>